<dbReference type="InterPro" id="IPR027271">
    <property type="entry name" value="Acetolactate_synth/TF_NikR_C"/>
</dbReference>
<dbReference type="Gene3D" id="3.30.70.260">
    <property type="match status" value="1"/>
</dbReference>
<dbReference type="GO" id="GO:0005948">
    <property type="term" value="C:acetolactate synthase complex"/>
    <property type="evidence" value="ECO:0007669"/>
    <property type="project" value="TreeGrafter"/>
</dbReference>
<evidence type="ECO:0000256" key="1">
    <source>
        <dbReference type="ARBA" id="ARBA00004974"/>
    </source>
</evidence>
<feature type="domain" description="ACT" evidence="7">
    <location>
        <begin position="80"/>
        <end position="157"/>
    </location>
</feature>
<feature type="region of interest" description="Disordered" evidence="6">
    <location>
        <begin position="180"/>
        <end position="214"/>
    </location>
</feature>
<comment type="pathway">
    <text evidence="1">Amino-acid biosynthesis; L-isoleucine biosynthesis; L-isoleucine from 2-oxobutanoate: step 1/4.</text>
</comment>
<dbReference type="GO" id="GO:0009097">
    <property type="term" value="P:isoleucine biosynthetic process"/>
    <property type="evidence" value="ECO:0007669"/>
    <property type="project" value="UniProtKB-UniPathway"/>
</dbReference>
<keyword evidence="5" id="KW-0100">Branched-chain amino acid biosynthesis</keyword>
<dbReference type="InterPro" id="IPR054480">
    <property type="entry name" value="AHAS_small-like_ACT"/>
</dbReference>
<evidence type="ECO:0000256" key="4">
    <source>
        <dbReference type="ARBA" id="ARBA00022605"/>
    </source>
</evidence>
<sequence length="316" mass="34399">MFARSISRTLRKGLAINSLNKPNLLNSLYQKNAAKLYYSSFRDVEHMDDSALYQLTTEETVSNLVQNASINTKPAVSKYVLNCFMQDEPGILARCAGIMAARGYNIDSLVVAKTEVLGLSRMTITIKGAESQMIQAQKELEEIPQIWAVVNLTGSKVVAREILLAKVSLIGPDFKLDGANSHTPRAPSSTNDAEKTTETENISTSDTENNGADNSDIYQMVLDSSKRLSYLKEITSLYNAKIVDVGADSAVVELSAKPSIVNAFMSLIEPFGIFEAARSGQIVMSRTAKLSFFSDGVSAQAEDDVKDVDLSHLPPS</sequence>
<dbReference type="PANTHER" id="PTHR31242:SF2">
    <property type="entry name" value="ACETOLACTATE SYNTHASE SMALL SUBUNIT, MITOCHONDRIAL"/>
    <property type="match status" value="1"/>
</dbReference>
<dbReference type="OrthoDB" id="2013116at2759"/>
<feature type="compositionally biased region" description="Polar residues" evidence="6">
    <location>
        <begin position="180"/>
        <end position="191"/>
    </location>
</feature>
<name>A0A1R1PWE0_ZANCU</name>
<dbReference type="InterPro" id="IPR045865">
    <property type="entry name" value="ACT-like_dom_sf"/>
</dbReference>
<dbReference type="GO" id="GO:1990610">
    <property type="term" value="F:acetolactate synthase regulator activity"/>
    <property type="evidence" value="ECO:0007669"/>
    <property type="project" value="InterPro"/>
</dbReference>
<keyword evidence="9" id="KW-1185">Reference proteome</keyword>
<reference evidence="9" key="1">
    <citation type="submission" date="2017-01" db="EMBL/GenBank/DDBJ databases">
        <authorList>
            <person name="Wang Y."/>
            <person name="White M."/>
            <person name="Kvist S."/>
            <person name="Moncalvo J.-M."/>
        </authorList>
    </citation>
    <scope>NUCLEOTIDE SEQUENCE [LARGE SCALE GENOMIC DNA]</scope>
    <source>
        <strain evidence="9">COL-18-3</strain>
    </source>
</reference>
<dbReference type="Proteomes" id="UP000188320">
    <property type="component" value="Unassembled WGS sequence"/>
</dbReference>
<evidence type="ECO:0000313" key="8">
    <source>
        <dbReference type="EMBL" id="OMH85212.1"/>
    </source>
</evidence>
<comment type="caution">
    <text evidence="8">The sequence shown here is derived from an EMBL/GenBank/DDBJ whole genome shotgun (WGS) entry which is preliminary data.</text>
</comment>
<dbReference type="InterPro" id="IPR004789">
    <property type="entry name" value="Acetalactate_synth_ssu"/>
</dbReference>
<proteinExistence type="inferred from homology"/>
<dbReference type="PROSITE" id="PS51671">
    <property type="entry name" value="ACT"/>
    <property type="match status" value="1"/>
</dbReference>
<dbReference type="GO" id="GO:0042645">
    <property type="term" value="C:mitochondrial nucleoid"/>
    <property type="evidence" value="ECO:0007669"/>
    <property type="project" value="TreeGrafter"/>
</dbReference>
<evidence type="ECO:0000259" key="7">
    <source>
        <dbReference type="PROSITE" id="PS51671"/>
    </source>
</evidence>
<dbReference type="InterPro" id="IPR039557">
    <property type="entry name" value="AHAS_ACT"/>
</dbReference>
<dbReference type="Gene3D" id="3.30.70.1150">
    <property type="entry name" value="ACT-like. Chain A, domain 2"/>
    <property type="match status" value="1"/>
</dbReference>
<dbReference type="CDD" id="cd04878">
    <property type="entry name" value="ACT_AHAS"/>
    <property type="match status" value="1"/>
</dbReference>
<organism evidence="8 9">
    <name type="scientific">Zancudomyces culisetae</name>
    <name type="common">Gut fungus</name>
    <name type="synonym">Smittium culisetae</name>
    <dbReference type="NCBI Taxonomy" id="1213189"/>
    <lineage>
        <taxon>Eukaryota</taxon>
        <taxon>Fungi</taxon>
        <taxon>Fungi incertae sedis</taxon>
        <taxon>Zoopagomycota</taxon>
        <taxon>Kickxellomycotina</taxon>
        <taxon>Harpellomycetes</taxon>
        <taxon>Harpellales</taxon>
        <taxon>Legeriomycetaceae</taxon>
        <taxon>Zancudomyces</taxon>
    </lineage>
</organism>
<evidence type="ECO:0000256" key="6">
    <source>
        <dbReference type="SAM" id="MobiDB-lite"/>
    </source>
</evidence>
<dbReference type="GO" id="GO:0009099">
    <property type="term" value="P:L-valine biosynthetic process"/>
    <property type="evidence" value="ECO:0007669"/>
    <property type="project" value="UniProtKB-UniPathway"/>
</dbReference>
<gene>
    <name evidence="8" type="ORF">AX774_g1236</name>
</gene>
<evidence type="ECO:0000256" key="5">
    <source>
        <dbReference type="ARBA" id="ARBA00023304"/>
    </source>
</evidence>
<dbReference type="UniPathway" id="UPA00049">
    <property type="reaction ID" value="UER00059"/>
</dbReference>
<dbReference type="AlphaFoldDB" id="A0A1R1PWE0"/>
<dbReference type="UniPathway" id="UPA00047">
    <property type="reaction ID" value="UER00055"/>
</dbReference>
<accession>A0A1R1PWE0</accession>
<dbReference type="Pfam" id="PF10369">
    <property type="entry name" value="ALS_ss_C"/>
    <property type="match status" value="1"/>
</dbReference>
<dbReference type="EMBL" id="LSSK01000103">
    <property type="protein sequence ID" value="OMH85212.1"/>
    <property type="molecule type" value="Genomic_DNA"/>
</dbReference>
<dbReference type="InterPro" id="IPR002912">
    <property type="entry name" value="ACT_dom"/>
</dbReference>
<dbReference type="Pfam" id="PF22629">
    <property type="entry name" value="ACT_AHAS_ss"/>
    <property type="match status" value="1"/>
</dbReference>
<dbReference type="InterPro" id="IPR053050">
    <property type="entry name" value="ALS_regulatory_subunit"/>
</dbReference>
<comment type="similarity">
    <text evidence="3">Belongs to the acetolactate synthase small subunit family.</text>
</comment>
<evidence type="ECO:0000256" key="3">
    <source>
        <dbReference type="ARBA" id="ARBA00006341"/>
    </source>
</evidence>
<evidence type="ECO:0000256" key="2">
    <source>
        <dbReference type="ARBA" id="ARBA00005025"/>
    </source>
</evidence>
<dbReference type="InterPro" id="IPR019455">
    <property type="entry name" value="Acetolactate_synth_ssu_C"/>
</dbReference>
<evidence type="ECO:0000313" key="9">
    <source>
        <dbReference type="Proteomes" id="UP000188320"/>
    </source>
</evidence>
<dbReference type="SUPFAM" id="SSF55021">
    <property type="entry name" value="ACT-like"/>
    <property type="match status" value="2"/>
</dbReference>
<feature type="compositionally biased region" description="Polar residues" evidence="6">
    <location>
        <begin position="199"/>
        <end position="214"/>
    </location>
</feature>
<dbReference type="PANTHER" id="PTHR31242">
    <property type="entry name" value="ACETOLACTATE SYNTHASE SMALL SUBUNIT, MITOCHONDRIAL"/>
    <property type="match status" value="1"/>
</dbReference>
<dbReference type="NCBIfam" id="TIGR00119">
    <property type="entry name" value="acolac_sm"/>
    <property type="match status" value="1"/>
</dbReference>
<keyword evidence="4" id="KW-0028">Amino-acid biosynthesis</keyword>
<protein>
    <submittedName>
        <fullName evidence="8">Putative acetolactate synthase small subunit</fullName>
    </submittedName>
</protein>
<comment type="pathway">
    <text evidence="2">Amino-acid biosynthesis; L-valine biosynthesis; L-valine from pyruvate: step 1/4.</text>
</comment>